<keyword evidence="5" id="KW-1185">Reference proteome</keyword>
<dbReference type="RefSeq" id="WP_189398768.1">
    <property type="nucleotide sequence ID" value="NZ_BMXA01000001.1"/>
</dbReference>
<reference evidence="4" key="1">
    <citation type="journal article" date="2014" name="Int. J. Syst. Evol. Microbiol.">
        <title>Complete genome sequence of Corynebacterium casei LMG S-19264T (=DSM 44701T), isolated from a smear-ripened cheese.</title>
        <authorList>
            <consortium name="US DOE Joint Genome Institute (JGI-PGF)"/>
            <person name="Walter F."/>
            <person name="Albersmeier A."/>
            <person name="Kalinowski J."/>
            <person name="Ruckert C."/>
        </authorList>
    </citation>
    <scope>NUCLEOTIDE SEQUENCE</scope>
    <source>
        <strain evidence="4">KCTC 12711</strain>
    </source>
</reference>
<keyword evidence="2" id="KW-0812">Transmembrane</keyword>
<feature type="region of interest" description="Disordered" evidence="1">
    <location>
        <begin position="147"/>
        <end position="198"/>
    </location>
</feature>
<protein>
    <recommendedName>
        <fullName evidence="3">DUF4350 domain-containing protein</fullName>
    </recommendedName>
</protein>
<accession>A0A918RM65</accession>
<feature type="compositionally biased region" description="Basic and acidic residues" evidence="1">
    <location>
        <begin position="147"/>
        <end position="169"/>
    </location>
</feature>
<gene>
    <name evidence="4" type="ORF">GCM10008090_08730</name>
</gene>
<comment type="caution">
    <text evidence="4">The sequence shown here is derived from an EMBL/GenBank/DDBJ whole genome shotgun (WGS) entry which is preliminary data.</text>
</comment>
<sequence length="478" mass="54193">MQGRLIWLASLILLAVFGAWFYLTHERVEEEVWLGLSREAKRNPYLATERYLDARNVDVIRGATEADFKSIPTGAVVMISHADNMLVSASKINAALEWVADGGTLVVGAGMEVQGHDSVFTRFGIVPHAHISEFAAAIKDEVEKELSTSERMREANRQLEEQKAREKAQGLDADGSESPDSGDAPNESQDEVLEDDDSSEELDEFSSIFIDALNQKHRHSYFSTDLFTDDALIYMAKVDRFVLLHPWISSDEEIDNADVMDTEQWSAATSSDIDSEPWSVRDQYGPRLLDFDYGEGRFVAVSSTDYWNNGHVGEADHAFLLSQLVPDGSSLYLFYDVDAESLWGLIYRYFFEFLLVAAVILGLWLWRRGIRTQMLRRVASHQRRNFAEHLEASTRYLVNKQQWAPLINSLRDDVDARLRLVAPGFRELSTPEQVDLLVELAGVGREQAEYWLGPAQDINDQYELFNALKVGNLIRKKL</sequence>
<evidence type="ECO:0000259" key="3">
    <source>
        <dbReference type="Pfam" id="PF14258"/>
    </source>
</evidence>
<feature type="transmembrane region" description="Helical" evidence="2">
    <location>
        <begin position="346"/>
        <end position="366"/>
    </location>
</feature>
<evidence type="ECO:0000256" key="2">
    <source>
        <dbReference type="SAM" id="Phobius"/>
    </source>
</evidence>
<dbReference type="Proteomes" id="UP000614811">
    <property type="component" value="Unassembled WGS sequence"/>
</dbReference>
<proteinExistence type="predicted"/>
<evidence type="ECO:0000313" key="5">
    <source>
        <dbReference type="Proteomes" id="UP000614811"/>
    </source>
</evidence>
<dbReference type="EMBL" id="BMXA01000001">
    <property type="protein sequence ID" value="GHA01797.1"/>
    <property type="molecule type" value="Genomic_DNA"/>
</dbReference>
<dbReference type="AlphaFoldDB" id="A0A918RM65"/>
<dbReference type="Pfam" id="PF14258">
    <property type="entry name" value="DUF4350"/>
    <property type="match status" value="1"/>
</dbReference>
<feature type="compositionally biased region" description="Acidic residues" evidence="1">
    <location>
        <begin position="188"/>
        <end position="198"/>
    </location>
</feature>
<dbReference type="InterPro" id="IPR025646">
    <property type="entry name" value="DUF4350"/>
</dbReference>
<keyword evidence="2" id="KW-1133">Transmembrane helix</keyword>
<reference evidence="4" key="2">
    <citation type="submission" date="2020-09" db="EMBL/GenBank/DDBJ databases">
        <authorList>
            <person name="Sun Q."/>
            <person name="Kim S."/>
        </authorList>
    </citation>
    <scope>NUCLEOTIDE SEQUENCE</scope>
    <source>
        <strain evidence="4">KCTC 12711</strain>
    </source>
</reference>
<name>A0A918RM65_9GAMM</name>
<keyword evidence="2" id="KW-0472">Membrane</keyword>
<evidence type="ECO:0000256" key="1">
    <source>
        <dbReference type="SAM" id="MobiDB-lite"/>
    </source>
</evidence>
<feature type="domain" description="DUF4350" evidence="3">
    <location>
        <begin position="39"/>
        <end position="325"/>
    </location>
</feature>
<evidence type="ECO:0000313" key="4">
    <source>
        <dbReference type="EMBL" id="GHA01797.1"/>
    </source>
</evidence>
<organism evidence="4 5">
    <name type="scientific">Arenicella chitinivorans</name>
    <dbReference type="NCBI Taxonomy" id="1329800"/>
    <lineage>
        <taxon>Bacteria</taxon>
        <taxon>Pseudomonadati</taxon>
        <taxon>Pseudomonadota</taxon>
        <taxon>Gammaproteobacteria</taxon>
        <taxon>Arenicellales</taxon>
        <taxon>Arenicellaceae</taxon>
        <taxon>Arenicella</taxon>
    </lineage>
</organism>